<keyword evidence="2" id="KW-1185">Reference proteome</keyword>
<name>A0ACB9SFZ5_HOLOL</name>
<reference evidence="1" key="1">
    <citation type="submission" date="2022-04" db="EMBL/GenBank/DDBJ databases">
        <title>Chromosome-scale genome assembly of Holotrichia oblita Faldermann.</title>
        <authorList>
            <person name="Rongchong L."/>
        </authorList>
    </citation>
    <scope>NUCLEOTIDE SEQUENCE</scope>
    <source>
        <strain evidence="1">81SQS9</strain>
    </source>
</reference>
<evidence type="ECO:0000313" key="2">
    <source>
        <dbReference type="Proteomes" id="UP001056778"/>
    </source>
</evidence>
<dbReference type="Proteomes" id="UP001056778">
    <property type="component" value="Chromosome 10"/>
</dbReference>
<accession>A0ACB9SFZ5</accession>
<evidence type="ECO:0000313" key="1">
    <source>
        <dbReference type="EMBL" id="KAI4454258.1"/>
    </source>
</evidence>
<protein>
    <submittedName>
        <fullName evidence="1">Uncharacterized protein</fullName>
    </submittedName>
</protein>
<proteinExistence type="predicted"/>
<comment type="caution">
    <text evidence="1">The sequence shown here is derived from an EMBL/GenBank/DDBJ whole genome shotgun (WGS) entry which is preliminary data.</text>
</comment>
<organism evidence="1 2">
    <name type="scientific">Holotrichia oblita</name>
    <name type="common">Chafer beetle</name>
    <dbReference type="NCBI Taxonomy" id="644536"/>
    <lineage>
        <taxon>Eukaryota</taxon>
        <taxon>Metazoa</taxon>
        <taxon>Ecdysozoa</taxon>
        <taxon>Arthropoda</taxon>
        <taxon>Hexapoda</taxon>
        <taxon>Insecta</taxon>
        <taxon>Pterygota</taxon>
        <taxon>Neoptera</taxon>
        <taxon>Endopterygota</taxon>
        <taxon>Coleoptera</taxon>
        <taxon>Polyphaga</taxon>
        <taxon>Scarabaeiformia</taxon>
        <taxon>Scarabaeidae</taxon>
        <taxon>Melolonthinae</taxon>
        <taxon>Holotrichia</taxon>
    </lineage>
</organism>
<sequence length="251" mass="29691">MPKKNKRRKRTPSTSSTLSSTSSQGSKEDGCSRRRRKVNRSRHSRTVSHDRFLKFYSDISPIIPEFDPLITDITQWIEIVQYNSEIYKWSDTTIVYQALMDISNKKIILVAAMYTYYKILQKRRKKCYIRTEWVKKWKRDRNLFGHMPLLLELKENYPDDYRNYLRMDFQTFNKLLAMITPKIIKQDTVMRQSIPPEERLTATLRFLATGRSLQDLKFTTGIGVSTLCDLISETCQAIYESLKGEYMKVSH</sequence>
<gene>
    <name evidence="1" type="ORF">MML48_10g00007980</name>
</gene>
<dbReference type="EMBL" id="CM043024">
    <property type="protein sequence ID" value="KAI4454258.1"/>
    <property type="molecule type" value="Genomic_DNA"/>
</dbReference>